<evidence type="ECO:0000313" key="7">
    <source>
        <dbReference type="Proteomes" id="UP000571128"/>
    </source>
</evidence>
<evidence type="ECO:0000256" key="3">
    <source>
        <dbReference type="PIRNR" id="PIRNR036492"/>
    </source>
</evidence>
<dbReference type="InterPro" id="IPR015590">
    <property type="entry name" value="Aldehyde_DH_dom"/>
</dbReference>
<evidence type="ECO:0000256" key="2">
    <source>
        <dbReference type="ARBA" id="ARBA00023002"/>
    </source>
</evidence>
<keyword evidence="2 3" id="KW-0560">Oxidoreductase</keyword>
<reference evidence="6 7" key="1">
    <citation type="submission" date="2020-03" db="EMBL/GenBank/DDBJ databases">
        <title>Soil Listeria distribution.</title>
        <authorList>
            <person name="Liao J."/>
            <person name="Wiedmann M."/>
        </authorList>
    </citation>
    <scope>NUCLEOTIDE SEQUENCE [LARGE SCALE GENOMIC DNA]</scope>
    <source>
        <strain evidence="6 7">FSL L7-1645</strain>
    </source>
</reference>
<dbReference type="Proteomes" id="UP000571128">
    <property type="component" value="Unassembled WGS sequence"/>
</dbReference>
<dbReference type="EMBL" id="JAARPY010000019">
    <property type="protein sequence ID" value="MBC1399879.1"/>
    <property type="molecule type" value="Genomic_DNA"/>
</dbReference>
<sequence>MFSLQKNQLPHVQTKLFINGEWTTGKEGMKDVLNPATGEVVAQVAQGGELETKEAIQAAKNAFPKWRAKELSERVQILRKISQLLEEKADDLAKIMTLEQGKPLKEAKGEVLSGAATFLFAAEEARRLYGERIPAPNGHTYIVKKEPIGVVGAITPWNFPSGMATRKMAPALAAGNTLVLKPSSDTPLSAIAVFEIFEEAGLPKGVANLVMGDSKIIGGTLTASDDVRKLTFTGSTAVGQKLFEQSGETLKKISLELGGHAPFIVFEDADLESAADYLVAAKFRNNGQVCVSPNRIFVQKSIKEAFTKLVVEKVRALKVGNGLEDVDAGPLIRADAIDKILEQLEDAKKKGAKILLGGKRLTGAAYDNGFFFMPTVLDDVTQKMTIFYEETFGPVIPLITFETDDEAIQMANDCEFGLASYFFTKSVARVEEVSDQLEYGMVGVNEIAISNPETPFGGVKHSGFGRENGHYGLEEYIQVKFVNLNYGQA</sequence>
<evidence type="ECO:0000256" key="4">
    <source>
        <dbReference type="PIRSR" id="PIRSR036492-1"/>
    </source>
</evidence>
<dbReference type="InterPro" id="IPR012394">
    <property type="entry name" value="Aldehyde_DH_NAD(P)"/>
</dbReference>
<dbReference type="Gene3D" id="3.40.605.10">
    <property type="entry name" value="Aldehyde Dehydrogenase, Chain A, domain 1"/>
    <property type="match status" value="1"/>
</dbReference>
<dbReference type="InterPro" id="IPR016162">
    <property type="entry name" value="Ald_DH_N"/>
</dbReference>
<accession>A0A841YHW0</accession>
<dbReference type="InterPro" id="IPR016163">
    <property type="entry name" value="Ald_DH_C"/>
</dbReference>
<dbReference type="SUPFAM" id="SSF53720">
    <property type="entry name" value="ALDH-like"/>
    <property type="match status" value="1"/>
</dbReference>
<dbReference type="Pfam" id="PF00171">
    <property type="entry name" value="Aldedh"/>
    <property type="match status" value="1"/>
</dbReference>
<feature type="domain" description="Aldehyde dehydrogenase" evidence="5">
    <location>
        <begin position="22"/>
        <end position="482"/>
    </location>
</feature>
<comment type="similarity">
    <text evidence="1 3">Belongs to the aldehyde dehydrogenase family.</text>
</comment>
<dbReference type="FunFam" id="3.40.605.10:FF:000005">
    <property type="entry name" value="Succinate-semialdehyde dehydrogenase I"/>
    <property type="match status" value="1"/>
</dbReference>
<evidence type="ECO:0000259" key="5">
    <source>
        <dbReference type="Pfam" id="PF00171"/>
    </source>
</evidence>
<dbReference type="PANTHER" id="PTHR43353">
    <property type="entry name" value="SUCCINATE-SEMIALDEHYDE DEHYDROGENASE, MITOCHONDRIAL"/>
    <property type="match status" value="1"/>
</dbReference>
<name>A0A841YHW0_9LIST</name>
<evidence type="ECO:0000256" key="1">
    <source>
        <dbReference type="ARBA" id="ARBA00009986"/>
    </source>
</evidence>
<comment type="caution">
    <text evidence="6">The sequence shown here is derived from an EMBL/GenBank/DDBJ whole genome shotgun (WGS) entry which is preliminary data.</text>
</comment>
<dbReference type="GO" id="GO:0004777">
    <property type="term" value="F:succinate-semialdehyde dehydrogenase (NAD+) activity"/>
    <property type="evidence" value="ECO:0007669"/>
    <property type="project" value="TreeGrafter"/>
</dbReference>
<dbReference type="AlphaFoldDB" id="A0A841YHW0"/>
<protein>
    <recommendedName>
        <fullName evidence="3">Aldehyde dehydrogenase</fullName>
    </recommendedName>
</protein>
<gene>
    <name evidence="6" type="ORF">HB844_13525</name>
</gene>
<organism evidence="6 7">
    <name type="scientific">Listeria fleischmannii</name>
    <dbReference type="NCBI Taxonomy" id="1069827"/>
    <lineage>
        <taxon>Bacteria</taxon>
        <taxon>Bacillati</taxon>
        <taxon>Bacillota</taxon>
        <taxon>Bacilli</taxon>
        <taxon>Bacillales</taxon>
        <taxon>Listeriaceae</taxon>
        <taxon>Listeria</taxon>
    </lineage>
</organism>
<dbReference type="InterPro" id="IPR050740">
    <property type="entry name" value="Aldehyde_DH_Superfamily"/>
</dbReference>
<proteinExistence type="inferred from homology"/>
<dbReference type="FunFam" id="3.40.309.10:FF:000004">
    <property type="entry name" value="Succinate-semialdehyde dehydrogenase I"/>
    <property type="match status" value="1"/>
</dbReference>
<dbReference type="CDD" id="cd07103">
    <property type="entry name" value="ALDH_F5_SSADH_GabD"/>
    <property type="match status" value="1"/>
</dbReference>
<feature type="active site" evidence="4">
    <location>
        <position position="256"/>
    </location>
</feature>
<feature type="active site" evidence="4">
    <location>
        <position position="290"/>
    </location>
</feature>
<dbReference type="InterPro" id="IPR016161">
    <property type="entry name" value="Ald_DH/histidinol_DH"/>
</dbReference>
<dbReference type="FunFam" id="3.40.605.10:FF:000026">
    <property type="entry name" value="Aldehyde dehydrogenase, putative"/>
    <property type="match status" value="1"/>
</dbReference>
<dbReference type="GO" id="GO:0009450">
    <property type="term" value="P:gamma-aminobutyric acid catabolic process"/>
    <property type="evidence" value="ECO:0007669"/>
    <property type="project" value="TreeGrafter"/>
</dbReference>
<dbReference type="PIRSF" id="PIRSF036492">
    <property type="entry name" value="ALDH"/>
    <property type="match status" value="1"/>
</dbReference>
<dbReference type="Gene3D" id="3.40.309.10">
    <property type="entry name" value="Aldehyde Dehydrogenase, Chain A, domain 2"/>
    <property type="match status" value="1"/>
</dbReference>
<dbReference type="GO" id="GO:0006081">
    <property type="term" value="P:aldehyde metabolic process"/>
    <property type="evidence" value="ECO:0007669"/>
    <property type="project" value="InterPro"/>
</dbReference>
<evidence type="ECO:0000313" key="6">
    <source>
        <dbReference type="EMBL" id="MBC1399879.1"/>
    </source>
</evidence>
<dbReference type="PANTHER" id="PTHR43353:SF5">
    <property type="entry name" value="SUCCINATE-SEMIALDEHYDE DEHYDROGENASE, MITOCHONDRIAL"/>
    <property type="match status" value="1"/>
</dbReference>